<comment type="caution">
    <text evidence="2">The sequence shown here is derived from an EMBL/GenBank/DDBJ whole genome shotgun (WGS) entry which is preliminary data.</text>
</comment>
<evidence type="ECO:0000313" key="3">
    <source>
        <dbReference type="Proteomes" id="UP001396334"/>
    </source>
</evidence>
<keyword evidence="1" id="KW-0472">Membrane</keyword>
<dbReference type="Proteomes" id="UP001396334">
    <property type="component" value="Unassembled WGS sequence"/>
</dbReference>
<name>A0ABR2PAE9_9ROSI</name>
<keyword evidence="1" id="KW-0812">Transmembrane</keyword>
<keyword evidence="3" id="KW-1185">Reference proteome</keyword>
<accession>A0ABR2PAE9</accession>
<feature type="transmembrane region" description="Helical" evidence="1">
    <location>
        <begin position="79"/>
        <end position="104"/>
    </location>
</feature>
<protein>
    <submittedName>
        <fullName evidence="2">Uncharacterized protein</fullName>
    </submittedName>
</protein>
<dbReference type="EMBL" id="JBBPBN010000069">
    <property type="protein sequence ID" value="KAK8985392.1"/>
    <property type="molecule type" value="Genomic_DNA"/>
</dbReference>
<evidence type="ECO:0000256" key="1">
    <source>
        <dbReference type="SAM" id="Phobius"/>
    </source>
</evidence>
<keyword evidence="1" id="KW-1133">Transmembrane helix</keyword>
<proteinExistence type="predicted"/>
<feature type="transmembrane region" description="Helical" evidence="1">
    <location>
        <begin position="20"/>
        <end position="39"/>
    </location>
</feature>
<gene>
    <name evidence="2" type="ORF">V6N11_068649</name>
</gene>
<organism evidence="2 3">
    <name type="scientific">Hibiscus sabdariffa</name>
    <name type="common">roselle</name>
    <dbReference type="NCBI Taxonomy" id="183260"/>
    <lineage>
        <taxon>Eukaryota</taxon>
        <taxon>Viridiplantae</taxon>
        <taxon>Streptophyta</taxon>
        <taxon>Embryophyta</taxon>
        <taxon>Tracheophyta</taxon>
        <taxon>Spermatophyta</taxon>
        <taxon>Magnoliopsida</taxon>
        <taxon>eudicotyledons</taxon>
        <taxon>Gunneridae</taxon>
        <taxon>Pentapetalae</taxon>
        <taxon>rosids</taxon>
        <taxon>malvids</taxon>
        <taxon>Malvales</taxon>
        <taxon>Malvaceae</taxon>
        <taxon>Malvoideae</taxon>
        <taxon>Hibiscus</taxon>
    </lineage>
</organism>
<evidence type="ECO:0000313" key="2">
    <source>
        <dbReference type="EMBL" id="KAK8985392.1"/>
    </source>
</evidence>
<reference evidence="2 3" key="1">
    <citation type="journal article" date="2024" name="G3 (Bethesda)">
        <title>Genome assembly of Hibiscus sabdariffa L. provides insights into metabolisms of medicinal natural products.</title>
        <authorList>
            <person name="Kim T."/>
        </authorList>
    </citation>
    <scope>NUCLEOTIDE SEQUENCE [LARGE SCALE GENOMIC DNA]</scope>
    <source>
        <strain evidence="2">TK-2024</strain>
        <tissue evidence="2">Old leaves</tissue>
    </source>
</reference>
<sequence length="113" mass="11809">MRKEQWRKQIFHHAFAADQLLYALLEGIIMLEGGFLGAGSGGLVAGGASIGGEVVRGAVAGGTLTGGDKFGLPGSARGALATCVARSGVLCLTLPLTLYMFLYYDMIFHILCT</sequence>